<evidence type="ECO:0000313" key="2">
    <source>
        <dbReference type="EMBL" id="MCZ9290394.1"/>
    </source>
</evidence>
<dbReference type="PANTHER" id="PTHR48098:SF1">
    <property type="entry name" value="DIACYLGLYCEROL ACYLTRANSFERASE_MYCOLYLTRANSFERASE AG85A"/>
    <property type="match status" value="1"/>
</dbReference>
<gene>
    <name evidence="2" type="ORF">L8V00_09310</name>
</gene>
<dbReference type="InterPro" id="IPR029058">
    <property type="entry name" value="AB_hydrolase_fold"/>
</dbReference>
<dbReference type="PANTHER" id="PTHR48098">
    <property type="entry name" value="ENTEROCHELIN ESTERASE-RELATED"/>
    <property type="match status" value="1"/>
</dbReference>
<comment type="caution">
    <text evidence="2">The sequence shown here is derived from an EMBL/GenBank/DDBJ whole genome shotgun (WGS) entry which is preliminary data.</text>
</comment>
<keyword evidence="1" id="KW-0732">Signal</keyword>
<dbReference type="RefSeq" id="WP_035005855.1">
    <property type="nucleotide sequence ID" value="NZ_JAKMUT010000009.1"/>
</dbReference>
<keyword evidence="3" id="KW-1185">Reference proteome</keyword>
<proteinExistence type="predicted"/>
<dbReference type="AlphaFoldDB" id="A0A9X3LLT8"/>
<evidence type="ECO:0000313" key="3">
    <source>
        <dbReference type="Proteomes" id="UP001146469"/>
    </source>
</evidence>
<name>A0A9X3LLT8_9CORY</name>
<sequence length="337" mass="36855">MNTTKKTKGLGSKLTAFLVAIATALGMAVVTAPTAAADNRGHLRPGCHWSKHKYYLQNCWVYSPAMGQKIQVQIKPSSRGGNAGVYMLDGLRARQDWNAWVWSGNAVKKFVNDDVTLVMPVGGQAQFYTDWMGPYGGKGGPKKPRWETFLTRELPGYLQRNFGVSPTRNSIVGLSMGGTAAMNLAAWHRNQFKQATSLSGYLNPTWPGMYAGIQYAMSDADQGANIWDMWGSPVDPRRFRNDPTVQAGRFRGMPLYLAASGGVPSRGEKFLENPRGVAAGIGLEWMARTSTAKFEMAARAAGARPVVSYPINGLHAWPYWDAELSKARPHILRALGA</sequence>
<accession>A0A9X3LLT8</accession>
<protein>
    <submittedName>
        <fullName evidence="2">Esterase family protein</fullName>
    </submittedName>
</protein>
<dbReference type="InterPro" id="IPR000801">
    <property type="entry name" value="Esterase-like"/>
</dbReference>
<dbReference type="GO" id="GO:0016747">
    <property type="term" value="F:acyltransferase activity, transferring groups other than amino-acyl groups"/>
    <property type="evidence" value="ECO:0007669"/>
    <property type="project" value="TreeGrafter"/>
</dbReference>
<dbReference type="Pfam" id="PF00756">
    <property type="entry name" value="Esterase"/>
    <property type="match status" value="1"/>
</dbReference>
<feature type="signal peptide" evidence="1">
    <location>
        <begin position="1"/>
        <end position="37"/>
    </location>
</feature>
<dbReference type="EMBL" id="JAKMUT010000009">
    <property type="protein sequence ID" value="MCZ9290394.1"/>
    <property type="molecule type" value="Genomic_DNA"/>
</dbReference>
<dbReference type="SUPFAM" id="SSF53474">
    <property type="entry name" value="alpha/beta-Hydrolases"/>
    <property type="match status" value="1"/>
</dbReference>
<feature type="chain" id="PRO_5040750753" evidence="1">
    <location>
        <begin position="38"/>
        <end position="337"/>
    </location>
</feature>
<dbReference type="Gene3D" id="3.40.50.1820">
    <property type="entry name" value="alpha/beta hydrolase"/>
    <property type="match status" value="1"/>
</dbReference>
<evidence type="ECO:0000256" key="1">
    <source>
        <dbReference type="SAM" id="SignalP"/>
    </source>
</evidence>
<dbReference type="InterPro" id="IPR050583">
    <property type="entry name" value="Mycobacterial_A85_antigen"/>
</dbReference>
<reference evidence="2" key="1">
    <citation type="submission" date="2022-02" db="EMBL/GenBank/DDBJ databases">
        <title>Corynebacterium sp. from urogenital microbiome.</title>
        <authorList>
            <person name="Cappelli E.A."/>
            <person name="Ribeiro T.G."/>
            <person name="Peixe L."/>
        </authorList>
    </citation>
    <scope>NUCLEOTIDE SEQUENCE</scope>
    <source>
        <strain evidence="2">C8Ua_174</strain>
    </source>
</reference>
<organism evidence="2 3">
    <name type="scientific">Corynebacterium evansiae</name>
    <dbReference type="NCBI Taxonomy" id="2913499"/>
    <lineage>
        <taxon>Bacteria</taxon>
        <taxon>Bacillati</taxon>
        <taxon>Actinomycetota</taxon>
        <taxon>Actinomycetes</taxon>
        <taxon>Mycobacteriales</taxon>
        <taxon>Corynebacteriaceae</taxon>
        <taxon>Corynebacterium</taxon>
    </lineage>
</organism>
<dbReference type="Proteomes" id="UP001146469">
    <property type="component" value="Unassembled WGS sequence"/>
</dbReference>